<dbReference type="AlphaFoldDB" id="A0A2T4IF36"/>
<dbReference type="Proteomes" id="UP000241193">
    <property type="component" value="Unassembled WGS sequence"/>
</dbReference>
<name>A0A2T4IF36_9RHOO</name>
<organism evidence="1 2">
    <name type="scientific">Pseudothauera lacus</name>
    <dbReference type="NCBI Taxonomy" id="2136175"/>
    <lineage>
        <taxon>Bacteria</taxon>
        <taxon>Pseudomonadati</taxon>
        <taxon>Pseudomonadota</taxon>
        <taxon>Betaproteobacteria</taxon>
        <taxon>Rhodocyclales</taxon>
        <taxon>Zoogloeaceae</taxon>
        <taxon>Pseudothauera</taxon>
    </lineage>
</organism>
<dbReference type="RefSeq" id="WP_107493276.1">
    <property type="nucleotide sequence ID" value="NZ_PZKC01000006.1"/>
</dbReference>
<proteinExistence type="predicted"/>
<evidence type="ECO:0000313" key="1">
    <source>
        <dbReference type="EMBL" id="PTD96368.1"/>
    </source>
</evidence>
<keyword evidence="2" id="KW-1185">Reference proteome</keyword>
<reference evidence="1 2" key="1">
    <citation type="submission" date="2018-03" db="EMBL/GenBank/DDBJ databases">
        <authorList>
            <person name="Keele B.F."/>
        </authorList>
    </citation>
    <scope>NUCLEOTIDE SEQUENCE [LARGE SCALE GENOMIC DNA]</scope>
    <source>
        <strain evidence="1 2">D20</strain>
    </source>
</reference>
<protein>
    <submittedName>
        <fullName evidence="1">Uncharacterized protein</fullName>
    </submittedName>
</protein>
<evidence type="ECO:0000313" key="2">
    <source>
        <dbReference type="Proteomes" id="UP000241193"/>
    </source>
</evidence>
<sequence length="390" mass="38882">MSDLPDKARRAGRLARQLLKTSLNAAASGAHELGRRKGAVQEAVADGVGEAARVAARALGDTACGLSAAARALDQNAHGRGEQGGGLGARVLQGSGTALGRAATGLAGAQTLAAPLGAAVGGAFGAVVGTVGASLDAAALSEADFAAQAARIAAQAQRYAELRGGRAVPPRVVDGGGTEWLRPAFVDWLNGGQLPAGHCARFAAGALVVEDGAGLPAAALQARAEESLAHLEAALARHDDIAPAPVAELAAELLLRAIAEQAREGTLDAAAVEAVLASASGVAAAPAGAPASTWLTGRAGLAFLALASFADRSRPLEARSEDFGARTAEILLSAGASRLALAGAHLWWVGLLAGAGSQLLWGQGRGKRARLEALAALADSAERVLRRMTP</sequence>
<gene>
    <name evidence="1" type="ORF">C8261_08600</name>
</gene>
<reference evidence="1 2" key="2">
    <citation type="submission" date="2018-04" db="EMBL/GenBank/DDBJ databases">
        <title>Thauera lacus sp. nov., isolated from an saline lake in Inner Mongolia, China.</title>
        <authorList>
            <person name="Liang Q.-Y."/>
        </authorList>
    </citation>
    <scope>NUCLEOTIDE SEQUENCE [LARGE SCALE GENOMIC DNA]</scope>
    <source>
        <strain evidence="1 2">D20</strain>
    </source>
</reference>
<comment type="caution">
    <text evidence="1">The sequence shown here is derived from an EMBL/GenBank/DDBJ whole genome shotgun (WGS) entry which is preliminary data.</text>
</comment>
<accession>A0A2T4IF36</accession>
<dbReference type="EMBL" id="PZKC01000006">
    <property type="protein sequence ID" value="PTD96368.1"/>
    <property type="molecule type" value="Genomic_DNA"/>
</dbReference>